<gene>
    <name evidence="6" type="ORF">TSOC_013581</name>
</gene>
<dbReference type="Pfam" id="PF02485">
    <property type="entry name" value="Branch"/>
    <property type="match status" value="1"/>
</dbReference>
<evidence type="ECO:0000313" key="7">
    <source>
        <dbReference type="Proteomes" id="UP000236333"/>
    </source>
</evidence>
<comment type="caution">
    <text evidence="6">The sequence shown here is derived from an EMBL/GenBank/DDBJ whole genome shotgun (WGS) entry which is preliminary data.</text>
</comment>
<dbReference type="InterPro" id="IPR003406">
    <property type="entry name" value="Glyco_trans_14"/>
</dbReference>
<accession>A0A2J7ZK06</accession>
<evidence type="ECO:0000256" key="1">
    <source>
        <dbReference type="ARBA" id="ARBA00004606"/>
    </source>
</evidence>
<name>A0A2J7ZK06_9CHLO</name>
<proteinExistence type="predicted"/>
<organism evidence="6 7">
    <name type="scientific">Tetrabaena socialis</name>
    <dbReference type="NCBI Taxonomy" id="47790"/>
    <lineage>
        <taxon>Eukaryota</taxon>
        <taxon>Viridiplantae</taxon>
        <taxon>Chlorophyta</taxon>
        <taxon>core chlorophytes</taxon>
        <taxon>Chlorophyceae</taxon>
        <taxon>CS clade</taxon>
        <taxon>Chlamydomonadales</taxon>
        <taxon>Tetrabaenaceae</taxon>
        <taxon>Tetrabaena</taxon>
    </lineage>
</organism>
<comment type="subcellular location">
    <subcellularLocation>
        <location evidence="1">Membrane</location>
        <topology evidence="1">Single-pass type II membrane protein</topology>
    </subcellularLocation>
</comment>
<evidence type="ECO:0000256" key="5">
    <source>
        <dbReference type="ARBA" id="ARBA00023180"/>
    </source>
</evidence>
<dbReference type="EMBL" id="PGGS01001287">
    <property type="protein sequence ID" value="PNH00592.1"/>
    <property type="molecule type" value="Genomic_DNA"/>
</dbReference>
<dbReference type="GO" id="GO:0016020">
    <property type="term" value="C:membrane"/>
    <property type="evidence" value="ECO:0007669"/>
    <property type="project" value="UniProtKB-SubCell"/>
</dbReference>
<evidence type="ECO:0000256" key="4">
    <source>
        <dbReference type="ARBA" id="ARBA00023136"/>
    </source>
</evidence>
<evidence type="ECO:0000256" key="2">
    <source>
        <dbReference type="ARBA" id="ARBA00022676"/>
    </source>
</evidence>
<keyword evidence="2" id="KW-0328">Glycosyltransferase</keyword>
<dbReference type="GO" id="GO:0016757">
    <property type="term" value="F:glycosyltransferase activity"/>
    <property type="evidence" value="ECO:0007669"/>
    <property type="project" value="UniProtKB-KW"/>
</dbReference>
<keyword evidence="4" id="KW-0472">Membrane</keyword>
<sequence>GLLCSAVVASSVNTSHGYAQHALVQAELVLLAAALADPLNARFVLLSETSIPVRVSPVRVLLCQLARVCGRLHWGSRPVYGAGCVRAHMEAGERQHVAGSVERHPTQRCAITPA</sequence>
<keyword evidence="5" id="KW-0325">Glycoprotein</keyword>
<evidence type="ECO:0000313" key="6">
    <source>
        <dbReference type="EMBL" id="PNH00592.1"/>
    </source>
</evidence>
<protein>
    <submittedName>
        <fullName evidence="6">Uncharacterized protein</fullName>
    </submittedName>
</protein>
<evidence type="ECO:0000256" key="3">
    <source>
        <dbReference type="ARBA" id="ARBA00022679"/>
    </source>
</evidence>
<dbReference type="Proteomes" id="UP000236333">
    <property type="component" value="Unassembled WGS sequence"/>
</dbReference>
<dbReference type="AlphaFoldDB" id="A0A2J7ZK06"/>
<reference evidence="6 7" key="1">
    <citation type="journal article" date="2017" name="Mol. Biol. Evol.">
        <title>The 4-celled Tetrabaena socialis nuclear genome reveals the essential components for genetic control of cell number at the origin of multicellularity in the volvocine lineage.</title>
        <authorList>
            <person name="Featherston J."/>
            <person name="Arakaki Y."/>
            <person name="Hanschen E.R."/>
            <person name="Ferris P.J."/>
            <person name="Michod R.E."/>
            <person name="Olson B.J.S.C."/>
            <person name="Nozaki H."/>
            <person name="Durand P.M."/>
        </authorList>
    </citation>
    <scope>NUCLEOTIDE SEQUENCE [LARGE SCALE GENOMIC DNA]</scope>
    <source>
        <strain evidence="6 7">NIES-571</strain>
    </source>
</reference>
<keyword evidence="3" id="KW-0808">Transferase</keyword>
<feature type="non-terminal residue" evidence="6">
    <location>
        <position position="1"/>
    </location>
</feature>
<keyword evidence="7" id="KW-1185">Reference proteome</keyword>